<reference evidence="2" key="1">
    <citation type="submission" date="2022-11" db="UniProtKB">
        <authorList>
            <consortium name="WormBaseParasite"/>
        </authorList>
    </citation>
    <scope>IDENTIFICATION</scope>
</reference>
<dbReference type="AlphaFoldDB" id="A0A914DP83"/>
<dbReference type="Proteomes" id="UP000887540">
    <property type="component" value="Unplaced"/>
</dbReference>
<dbReference type="SUPFAM" id="SSF81383">
    <property type="entry name" value="F-box domain"/>
    <property type="match status" value="1"/>
</dbReference>
<evidence type="ECO:0000313" key="1">
    <source>
        <dbReference type="Proteomes" id="UP000887540"/>
    </source>
</evidence>
<keyword evidence="1" id="KW-1185">Reference proteome</keyword>
<dbReference type="WBParaSite" id="ACRNAN_scaffold3275.g20044.t1">
    <property type="protein sequence ID" value="ACRNAN_scaffold3275.g20044.t1"/>
    <property type="gene ID" value="ACRNAN_scaffold3275.g20044"/>
</dbReference>
<accession>A0A914DP83</accession>
<evidence type="ECO:0000313" key="2">
    <source>
        <dbReference type="WBParaSite" id="ACRNAN_scaffold3275.g20044.t1"/>
    </source>
</evidence>
<protein>
    <submittedName>
        <fullName evidence="2">F-box domain-containing protein</fullName>
    </submittedName>
</protein>
<dbReference type="InterPro" id="IPR036047">
    <property type="entry name" value="F-box-like_dom_sf"/>
</dbReference>
<sequence length="294" mass="33980">MVKPHSGIFSEVLAYLSPEDVDSCQLVSKKWDRIICSGEWLLPKKFINSLVFSGNYEALLQHGVVHSTYDECDDDNAHFDCSTGKCIVKYEKSISYTMKDAHLLNRYFIERLRISFMDDTVMEFLQNLVKFVGQKIYAKKLIFIPEYPQHHGFSLPEMILPFFNNLNLILSSLISAEDLFIDLNSDEMNIFIQNFPSALQISKSINVHISVRNCGIPYEIDAKLLEKLLAENEIFARKSIDMDLRCINCDIFCDIFIQIFKSTKNPENLIKSVQIDGSFYTDLVVNFHIEKKKE</sequence>
<organism evidence="1 2">
    <name type="scientific">Acrobeloides nanus</name>
    <dbReference type="NCBI Taxonomy" id="290746"/>
    <lineage>
        <taxon>Eukaryota</taxon>
        <taxon>Metazoa</taxon>
        <taxon>Ecdysozoa</taxon>
        <taxon>Nematoda</taxon>
        <taxon>Chromadorea</taxon>
        <taxon>Rhabditida</taxon>
        <taxon>Tylenchina</taxon>
        <taxon>Cephalobomorpha</taxon>
        <taxon>Cephaloboidea</taxon>
        <taxon>Cephalobidae</taxon>
        <taxon>Acrobeloides</taxon>
    </lineage>
</organism>
<name>A0A914DP83_9BILA</name>
<proteinExistence type="predicted"/>